<sequence length="209" mass="22701">MAKILITSGPTRQYLDPVRYLTNASSGRMGAALAQAALDLGHQVVVVSGPVSVTYPAAAQVIDVLTTQQMLEVAHREFQQCDGAIGAAAPCDYQPQQVETEKISKTGKPLQLNLVETPDVVATLGERKRSDQWVVGFALETQDRHFRAIVKLEKKHCDLMVSNGPEAIDSAENQVDLIDTEGQLLEQISGSKLEVARGILDVIDARLIR</sequence>
<name>A0A517M6W2_9BACT</name>
<dbReference type="GO" id="GO:0015937">
    <property type="term" value="P:coenzyme A biosynthetic process"/>
    <property type="evidence" value="ECO:0007669"/>
    <property type="project" value="UniProtKB-ARBA"/>
</dbReference>
<dbReference type="EMBL" id="CP036261">
    <property type="protein sequence ID" value="QDS90620.1"/>
    <property type="molecule type" value="Genomic_DNA"/>
</dbReference>
<dbReference type="SUPFAM" id="SSF102645">
    <property type="entry name" value="CoaB-like"/>
    <property type="match status" value="1"/>
</dbReference>
<feature type="domain" description="DNA/pantothenate metabolism flavoprotein C-terminal" evidence="1">
    <location>
        <begin position="3"/>
        <end position="204"/>
    </location>
</feature>
<gene>
    <name evidence="2" type="primary">coaBC_2</name>
    <name evidence="2" type="ORF">EC9_48340</name>
</gene>
<dbReference type="InterPro" id="IPR035929">
    <property type="entry name" value="CoaB-like_sf"/>
</dbReference>
<dbReference type="Pfam" id="PF04127">
    <property type="entry name" value="DFP"/>
    <property type="match status" value="1"/>
</dbReference>
<evidence type="ECO:0000259" key="1">
    <source>
        <dbReference type="Pfam" id="PF04127"/>
    </source>
</evidence>
<dbReference type="GO" id="GO:0003824">
    <property type="term" value="F:catalytic activity"/>
    <property type="evidence" value="ECO:0007669"/>
    <property type="project" value="UniProtKB-ARBA"/>
</dbReference>
<dbReference type="Gene3D" id="3.40.50.10300">
    <property type="entry name" value="CoaB-like"/>
    <property type="match status" value="1"/>
</dbReference>
<dbReference type="InterPro" id="IPR007085">
    <property type="entry name" value="DNA/pantothenate-metab_flavo_C"/>
</dbReference>
<protein>
    <submittedName>
        <fullName evidence="2">Coenzyme A biosynthesis bifunctional protein CoaBC</fullName>
    </submittedName>
</protein>
<dbReference type="Proteomes" id="UP000319557">
    <property type="component" value="Chromosome"/>
</dbReference>
<reference evidence="2 3" key="1">
    <citation type="submission" date="2019-02" db="EMBL/GenBank/DDBJ databases">
        <title>Deep-cultivation of Planctomycetes and their phenomic and genomic characterization uncovers novel biology.</title>
        <authorList>
            <person name="Wiegand S."/>
            <person name="Jogler M."/>
            <person name="Boedeker C."/>
            <person name="Pinto D."/>
            <person name="Vollmers J."/>
            <person name="Rivas-Marin E."/>
            <person name="Kohn T."/>
            <person name="Peeters S.H."/>
            <person name="Heuer A."/>
            <person name="Rast P."/>
            <person name="Oberbeckmann S."/>
            <person name="Bunk B."/>
            <person name="Jeske O."/>
            <person name="Meyerdierks A."/>
            <person name="Storesund J.E."/>
            <person name="Kallscheuer N."/>
            <person name="Luecker S."/>
            <person name="Lage O.M."/>
            <person name="Pohl T."/>
            <person name="Merkel B.J."/>
            <person name="Hornburger P."/>
            <person name="Mueller R.-W."/>
            <person name="Bruemmer F."/>
            <person name="Labrenz M."/>
            <person name="Spormann A.M."/>
            <person name="Op den Camp H."/>
            <person name="Overmann J."/>
            <person name="Amann R."/>
            <person name="Jetten M.S.M."/>
            <person name="Mascher T."/>
            <person name="Medema M.H."/>
            <person name="Devos D.P."/>
            <person name="Kaster A.-K."/>
            <person name="Ovreas L."/>
            <person name="Rohde M."/>
            <person name="Galperin M.Y."/>
            <person name="Jogler C."/>
        </authorList>
    </citation>
    <scope>NUCLEOTIDE SEQUENCE [LARGE SCALE GENOMIC DNA]</scope>
    <source>
        <strain evidence="2 3">EC9</strain>
    </source>
</reference>
<dbReference type="OrthoDB" id="9802554at2"/>
<organism evidence="2 3">
    <name type="scientific">Rosistilla ulvae</name>
    <dbReference type="NCBI Taxonomy" id="1930277"/>
    <lineage>
        <taxon>Bacteria</taxon>
        <taxon>Pseudomonadati</taxon>
        <taxon>Planctomycetota</taxon>
        <taxon>Planctomycetia</taxon>
        <taxon>Pirellulales</taxon>
        <taxon>Pirellulaceae</taxon>
        <taxon>Rosistilla</taxon>
    </lineage>
</organism>
<keyword evidence="3" id="KW-1185">Reference proteome</keyword>
<evidence type="ECO:0000313" key="2">
    <source>
        <dbReference type="EMBL" id="QDS90620.1"/>
    </source>
</evidence>
<dbReference type="RefSeq" id="WP_145348401.1">
    <property type="nucleotide sequence ID" value="NZ_CP036261.1"/>
</dbReference>
<accession>A0A517M6W2</accession>
<proteinExistence type="predicted"/>
<dbReference type="KEGG" id="ruv:EC9_48340"/>
<dbReference type="AlphaFoldDB" id="A0A517M6W2"/>
<evidence type="ECO:0000313" key="3">
    <source>
        <dbReference type="Proteomes" id="UP000319557"/>
    </source>
</evidence>